<protein>
    <submittedName>
        <fullName evidence="2">Prostate and testis expressed 6</fullName>
    </submittedName>
</protein>
<accession>A0A8C2MJ84</accession>
<dbReference type="GO" id="GO:0005615">
    <property type="term" value="C:extracellular space"/>
    <property type="evidence" value="ECO:0007669"/>
    <property type="project" value="Ensembl"/>
</dbReference>
<name>A0A8C2MJ84_CRIGR</name>
<dbReference type="CDD" id="cd23581">
    <property type="entry name" value="TFP_LU_ECD_mPATE6_like"/>
    <property type="match status" value="1"/>
</dbReference>
<keyword evidence="1" id="KW-0732">Signal</keyword>
<evidence type="ECO:0000313" key="3">
    <source>
        <dbReference type="Proteomes" id="UP000694386"/>
    </source>
</evidence>
<dbReference type="GO" id="GO:0006487">
    <property type="term" value="P:protein N-linked glycosylation"/>
    <property type="evidence" value="ECO:0007669"/>
    <property type="project" value="Ensembl"/>
</dbReference>
<evidence type="ECO:0000313" key="2">
    <source>
        <dbReference type="Ensembl" id="ENSCGRP00001020002.1"/>
    </source>
</evidence>
<dbReference type="Ensembl" id="ENSCGRT00001024246.1">
    <property type="protein sequence ID" value="ENSCGRP00001020002.1"/>
    <property type="gene ID" value="ENSCGRG00001019285.1"/>
</dbReference>
<dbReference type="GO" id="GO:0050804">
    <property type="term" value="P:modulation of chemical synaptic transmission"/>
    <property type="evidence" value="ECO:0007669"/>
    <property type="project" value="Ensembl"/>
</dbReference>
<evidence type="ECO:0000256" key="1">
    <source>
        <dbReference type="SAM" id="SignalP"/>
    </source>
</evidence>
<dbReference type="Proteomes" id="UP000694386">
    <property type="component" value="Unplaced"/>
</dbReference>
<feature type="signal peptide" evidence="1">
    <location>
        <begin position="1"/>
        <end position="20"/>
    </location>
</feature>
<sequence>MENLLKLCLFLLCFETGKYCLQFCVLCPFYKNGKCVGGNRTCTTKPGETCMIRRTWSVYVGYKLQSAELRCTAVCKYDEKYSEILATHTYCCDNEDFCNDINIPMMV</sequence>
<organism evidence="2 3">
    <name type="scientific">Cricetulus griseus</name>
    <name type="common">Chinese hamster</name>
    <name type="synonym">Cricetulus barabensis griseus</name>
    <dbReference type="NCBI Taxonomy" id="10029"/>
    <lineage>
        <taxon>Eukaryota</taxon>
        <taxon>Metazoa</taxon>
        <taxon>Chordata</taxon>
        <taxon>Craniata</taxon>
        <taxon>Vertebrata</taxon>
        <taxon>Euteleostomi</taxon>
        <taxon>Mammalia</taxon>
        <taxon>Eutheria</taxon>
        <taxon>Euarchontoglires</taxon>
        <taxon>Glires</taxon>
        <taxon>Rodentia</taxon>
        <taxon>Myomorpha</taxon>
        <taxon>Muroidea</taxon>
        <taxon>Cricetidae</taxon>
        <taxon>Cricetinae</taxon>
        <taxon>Cricetulus</taxon>
    </lineage>
</organism>
<reference evidence="2" key="1">
    <citation type="submission" date="2025-08" db="UniProtKB">
        <authorList>
            <consortium name="Ensembl"/>
        </authorList>
    </citation>
    <scope>IDENTIFICATION</scope>
</reference>
<reference evidence="2" key="2">
    <citation type="submission" date="2025-09" db="UniProtKB">
        <authorList>
            <consortium name="Ensembl"/>
        </authorList>
    </citation>
    <scope>IDENTIFICATION</scope>
</reference>
<proteinExistence type="predicted"/>
<dbReference type="AlphaFoldDB" id="A0A8C2MJ84"/>
<feature type="chain" id="PRO_5034101018" evidence="1">
    <location>
        <begin position="21"/>
        <end position="107"/>
    </location>
</feature>